<evidence type="ECO:0000256" key="2">
    <source>
        <dbReference type="ARBA" id="ARBA00022737"/>
    </source>
</evidence>
<feature type="compositionally biased region" description="Acidic residues" evidence="5">
    <location>
        <begin position="213"/>
        <end position="222"/>
    </location>
</feature>
<dbReference type="InterPro" id="IPR025258">
    <property type="entry name" value="RH_dom"/>
</dbReference>
<feature type="compositionally biased region" description="Basic residues" evidence="5">
    <location>
        <begin position="1"/>
        <end position="10"/>
    </location>
</feature>
<dbReference type="AlphaFoldDB" id="A0A914WY51"/>
<evidence type="ECO:0000256" key="5">
    <source>
        <dbReference type="SAM" id="MobiDB-lite"/>
    </source>
</evidence>
<evidence type="ECO:0000256" key="1">
    <source>
        <dbReference type="ARBA" id="ARBA00022723"/>
    </source>
</evidence>
<dbReference type="GO" id="GO:0008270">
    <property type="term" value="F:zinc ion binding"/>
    <property type="evidence" value="ECO:0007669"/>
    <property type="project" value="UniProtKB-KW"/>
</dbReference>
<dbReference type="SMART" id="SM01175">
    <property type="entry name" value="DUF4206"/>
    <property type="match status" value="1"/>
</dbReference>
<dbReference type="Proteomes" id="UP000887566">
    <property type="component" value="Unplaced"/>
</dbReference>
<feature type="region of interest" description="Disordered" evidence="5">
    <location>
        <begin position="1"/>
        <end position="21"/>
    </location>
</feature>
<feature type="domain" description="Rubicon Homology" evidence="6">
    <location>
        <begin position="504"/>
        <end position="706"/>
    </location>
</feature>
<evidence type="ECO:0000256" key="3">
    <source>
        <dbReference type="ARBA" id="ARBA00022771"/>
    </source>
</evidence>
<protein>
    <submittedName>
        <fullName evidence="8">Rubicon Homology domain-containing protein</fullName>
    </submittedName>
</protein>
<dbReference type="PANTHER" id="PTHR12326">
    <property type="entry name" value="PLECKSTRIN HOMOLOGY DOMAIN CONTAINING PROTEIN"/>
    <property type="match status" value="1"/>
</dbReference>
<proteinExistence type="predicted"/>
<feature type="region of interest" description="Disordered" evidence="5">
    <location>
        <begin position="341"/>
        <end position="360"/>
    </location>
</feature>
<keyword evidence="2" id="KW-0677">Repeat</keyword>
<keyword evidence="3" id="KW-0863">Zinc-finger</keyword>
<keyword evidence="1" id="KW-0479">Metal-binding</keyword>
<sequence length="726" mass="80051">MIAVSARKRTGSSGIVVEMEDIPEDDIPMGVSALEYEGLENDSFPPPSPSAYAKSPLCLPGRHTPKGAFSEDEDASSVYSHPSMMDGKFQEAMRYPRARAGSQTSTSTPNPTTDEREGFSDSGIASDMGQVVVHRHSRSATRSSPSGSFSSQPPPPSITVSDFGCQTATDSGAQTDVCDLTLSTAVGTSNDDIIDDVSDDQHVFLNAQTTLNQDDDGVEEDGERSQLIAPPTPFGELDDTFVTAREKLDSVDQSPADSPVGKDNTETLNDSAPEENMGAAESIPIKFTRSLELNDGEPKSLGDELMIAALNDSIFNQSGNSLFGKGWGSREVIEEDRIRFSSLNATTDDPADTTSDSTPENFDAVLRNALSYRLGLVDSPAPETKVRNRLDSGRFADTVNDRSETPIEVGRASIDENADEAALAAARTVLPPDAGVSNRRLTSINLDEYVVIDSSQVSGMDECGISSDRLPLLTRIAPEEGLDLQNYQCPSCRRSIGLIYGPWKTCSFDGKYYCPDCQRKDEMIVPARMIHSWDLSLKPVSRPSKSFVDHVADRPLIRLDQVNPTLYEAIPEMATVHMLREKLSLVAMYLLTCKESVADDLRRRVWPKEYLYNDIHLFSVNDLINASTGVLEKHLLSVIAYAVKHVEQCRLCVQKGFICEICTHKQIIYPFQVETTFRCTKCFSVYHQGCIKNRPCPKCLRKEQYMKERKNNATDQLFNNLMMDDD</sequence>
<dbReference type="InterPro" id="IPR051366">
    <property type="entry name" value="DEF8"/>
</dbReference>
<evidence type="ECO:0000256" key="4">
    <source>
        <dbReference type="ARBA" id="ARBA00022833"/>
    </source>
</evidence>
<feature type="compositionally biased region" description="Low complexity" evidence="5">
    <location>
        <begin position="140"/>
        <end position="151"/>
    </location>
</feature>
<feature type="region of interest" description="Disordered" evidence="5">
    <location>
        <begin position="249"/>
        <end position="276"/>
    </location>
</feature>
<feature type="region of interest" description="Disordered" evidence="5">
    <location>
        <begin position="38"/>
        <end position="172"/>
    </location>
</feature>
<dbReference type="PANTHER" id="PTHR12326:SF12">
    <property type="entry name" value="PLECKSTRIN HOMOLOGY AND RUN DOMAIN CONTAINING M1"/>
    <property type="match status" value="1"/>
</dbReference>
<reference evidence="8" key="1">
    <citation type="submission" date="2022-11" db="UniProtKB">
        <authorList>
            <consortium name="WormBaseParasite"/>
        </authorList>
    </citation>
    <scope>IDENTIFICATION</scope>
</reference>
<dbReference type="Pfam" id="PF13901">
    <property type="entry name" value="RH_dom"/>
    <property type="match status" value="1"/>
</dbReference>
<dbReference type="WBParaSite" id="PSAMB.scaffold5869size10703.g27428.t1">
    <property type="protein sequence ID" value="PSAMB.scaffold5869size10703.g27428.t1"/>
    <property type="gene ID" value="PSAMB.scaffold5869size10703.g27428"/>
</dbReference>
<feature type="compositionally biased region" description="Low complexity" evidence="5">
    <location>
        <begin position="345"/>
        <end position="359"/>
    </location>
</feature>
<keyword evidence="7" id="KW-1185">Reference proteome</keyword>
<evidence type="ECO:0000313" key="7">
    <source>
        <dbReference type="Proteomes" id="UP000887566"/>
    </source>
</evidence>
<accession>A0A914WY51</accession>
<keyword evidence="4" id="KW-0862">Zinc</keyword>
<feature type="region of interest" description="Disordered" evidence="5">
    <location>
        <begin position="212"/>
        <end position="235"/>
    </location>
</feature>
<organism evidence="7 8">
    <name type="scientific">Plectus sambesii</name>
    <dbReference type="NCBI Taxonomy" id="2011161"/>
    <lineage>
        <taxon>Eukaryota</taxon>
        <taxon>Metazoa</taxon>
        <taxon>Ecdysozoa</taxon>
        <taxon>Nematoda</taxon>
        <taxon>Chromadorea</taxon>
        <taxon>Plectida</taxon>
        <taxon>Plectina</taxon>
        <taxon>Plectoidea</taxon>
        <taxon>Plectidae</taxon>
        <taxon>Plectus</taxon>
    </lineage>
</organism>
<evidence type="ECO:0000313" key="8">
    <source>
        <dbReference type="WBParaSite" id="PSAMB.scaffold5869size10703.g27428.t1"/>
    </source>
</evidence>
<name>A0A914WY51_9BILA</name>
<feature type="compositionally biased region" description="Polar residues" evidence="5">
    <location>
        <begin position="158"/>
        <end position="172"/>
    </location>
</feature>
<evidence type="ECO:0000259" key="6">
    <source>
        <dbReference type="SMART" id="SM01175"/>
    </source>
</evidence>